<dbReference type="Proteomes" id="UP000230709">
    <property type="component" value="Plasmid pOB3b2"/>
</dbReference>
<feature type="domain" description="ABC-three component systems C-terminal" evidence="1">
    <location>
        <begin position="262"/>
        <end position="389"/>
    </location>
</feature>
<gene>
    <name evidence="2" type="ORF">CQW49_22405</name>
</gene>
<keyword evidence="3" id="KW-1185">Reference proteome</keyword>
<geneLocation type="plasmid" evidence="3">
    <name>pob3b2</name>
</geneLocation>
<dbReference type="AlphaFoldDB" id="A0A2D2D6V4"/>
<keyword evidence="2" id="KW-0614">Plasmid</keyword>
<accession>A0A2D2D6V4</accession>
<sequence length="399" mass="45723">MSGNARSPYSAAEQGLGYTYQARFALLKILELPEDSSLLLEKEDDVDFDDTSGRKSLMSLKHKAVGDTLTDLATDFWKSVRIWLTHYKANGRIGCDARFMLFTTATVSAESVLTKFTDHDADGEARAQAVQKPLAKSKSVLIAAVRDELATLTTAELDDFYSRITIADAELRITEIPGVIINQHLRTIRRESRPLLFERLEGWWMDQAIQLLAGERKAPITGIEVSDKLSSMAEEYRNDNLPITFRQRQPDQIDIANDPRLFIEQLRALDLSTTRLRNAIIDYYRAFEQRSSWARENLLVSNEIEEYEDRLIDEWTRYKEVIFETITDKSDDAACLSAGRELYRWAELETTSLRIRERVTEPYVVRGAFHILANARPQPHIHWHPRFLAELARILGKAA</sequence>
<evidence type="ECO:0000259" key="1">
    <source>
        <dbReference type="Pfam" id="PF20283"/>
    </source>
</evidence>
<reference evidence="3" key="1">
    <citation type="submission" date="2017-10" db="EMBL/GenBank/DDBJ databases">
        <title>Completed PacBio SMRT sequence of Methylosinus trichosporium OB3b reveals presence of a third large plasmid.</title>
        <authorList>
            <person name="Charles T.C."/>
            <person name="Lynch M.D.J."/>
            <person name="Heil J.R."/>
            <person name="Cheng J."/>
        </authorList>
    </citation>
    <scope>NUCLEOTIDE SEQUENCE [LARGE SCALE GENOMIC DNA]</scope>
    <source>
        <strain evidence="3">OB3b</strain>
        <plasmid evidence="3">pob3b2</plasmid>
    </source>
</reference>
<dbReference type="Pfam" id="PF20283">
    <property type="entry name" value="CTD7"/>
    <property type="match status" value="1"/>
</dbReference>
<evidence type="ECO:0000313" key="2">
    <source>
        <dbReference type="EMBL" id="ATQ70741.1"/>
    </source>
</evidence>
<evidence type="ECO:0000313" key="3">
    <source>
        <dbReference type="Proteomes" id="UP000230709"/>
    </source>
</evidence>
<protein>
    <recommendedName>
        <fullName evidence="1">ABC-three component systems C-terminal domain-containing protein</fullName>
    </recommendedName>
</protein>
<proteinExistence type="predicted"/>
<organism evidence="2 3">
    <name type="scientific">Methylosinus trichosporium (strain ATCC 35070 / NCIMB 11131 / UNIQEM 75 / OB3b)</name>
    <dbReference type="NCBI Taxonomy" id="595536"/>
    <lineage>
        <taxon>Bacteria</taxon>
        <taxon>Pseudomonadati</taxon>
        <taxon>Pseudomonadota</taxon>
        <taxon>Alphaproteobacteria</taxon>
        <taxon>Hyphomicrobiales</taxon>
        <taxon>Methylocystaceae</taxon>
        <taxon>Methylosinus</taxon>
    </lineage>
</organism>
<name>A0A2D2D6V4_METT3</name>
<dbReference type="KEGG" id="mtw:CQW49_22405"/>
<dbReference type="EMBL" id="CP023739">
    <property type="protein sequence ID" value="ATQ70741.1"/>
    <property type="molecule type" value="Genomic_DNA"/>
</dbReference>
<dbReference type="RefSeq" id="WP_099831962.1">
    <property type="nucleotide sequence ID" value="NZ_CP023739.1"/>
</dbReference>
<dbReference type="InterPro" id="IPR046913">
    <property type="entry name" value="ABC-3C_CTD7"/>
</dbReference>